<protein>
    <submittedName>
        <fullName evidence="11">Na+/H+ antiporter NhaC</fullName>
    </submittedName>
</protein>
<feature type="transmembrane region" description="Helical" evidence="9">
    <location>
        <begin position="134"/>
        <end position="162"/>
    </location>
</feature>
<evidence type="ECO:0000313" key="11">
    <source>
        <dbReference type="EMBL" id="QXM07211.1"/>
    </source>
</evidence>
<name>A0ABX8REL4_9CLOT</name>
<feature type="transmembrane region" description="Helical" evidence="9">
    <location>
        <begin position="234"/>
        <end position="253"/>
    </location>
</feature>
<sequence>MEVKRKITVGEAMLVILFLIMALISTLKIFKGDPHMAILASIVFATLVAKRAGYTWAYIEEGILETIKMAMQSILILMVIGCIIGTWILSGVVPTMIYYGLKMISPGIFLVATCLICAIVSLATGSSWTTAGTVGIALLGVGAGLGIASPIVAGAIISGAYFGDKMSPLSDTTNLAPAMAGSNLFDHIKHMCFTTGPSLLISCVIFGILGFKYAGKELDTALINTFLDTLNTNFNLSPLLLIPPILVIAMVIFRVPALPGLVGGTFLGGLFAYIFQGAGMKEIIYAAHYGYEASTGVKAIDSLLSRGGLDSMMWTVSLILLAMSFGGTLERTGMLHAIVEQMLKVAKSRGSLVVTTFLTCIFCNLTTGDQYMSIVLPGRMFKEAFEEKGLHPKNLSRCLEDFGTITSPFVPWNTCGNFMYTTLMVHPFAYAPYALLNWINPLVSMFYGFTGITMEKLPASKEEKTEEDV</sequence>
<keyword evidence="7 9" id="KW-0472">Membrane</keyword>
<feature type="transmembrane region" description="Helical" evidence="9">
    <location>
        <begin position="192"/>
        <end position="214"/>
    </location>
</feature>
<feature type="transmembrane region" description="Helical" evidence="9">
    <location>
        <begin position="37"/>
        <end position="54"/>
    </location>
</feature>
<dbReference type="PANTHER" id="PTHR33451">
    <property type="entry name" value="MALATE-2H(+)/NA(+)-LACTATE ANTIPORTER"/>
    <property type="match status" value="1"/>
</dbReference>
<feature type="transmembrane region" description="Helical" evidence="9">
    <location>
        <begin position="74"/>
        <end position="101"/>
    </location>
</feature>
<feature type="transmembrane region" description="Helical" evidence="9">
    <location>
        <begin position="428"/>
        <end position="449"/>
    </location>
</feature>
<dbReference type="EMBL" id="CP078093">
    <property type="protein sequence ID" value="QXM07211.1"/>
    <property type="molecule type" value="Genomic_DNA"/>
</dbReference>
<evidence type="ECO:0000256" key="2">
    <source>
        <dbReference type="ARBA" id="ARBA00022448"/>
    </source>
</evidence>
<organism evidence="11 12">
    <name type="scientific">Crassaminicella indica</name>
    <dbReference type="NCBI Taxonomy" id="2855394"/>
    <lineage>
        <taxon>Bacteria</taxon>
        <taxon>Bacillati</taxon>
        <taxon>Bacillota</taxon>
        <taxon>Clostridia</taxon>
        <taxon>Eubacteriales</taxon>
        <taxon>Clostridiaceae</taxon>
        <taxon>Crassaminicella</taxon>
    </lineage>
</organism>
<evidence type="ECO:0000259" key="10">
    <source>
        <dbReference type="Pfam" id="PF03553"/>
    </source>
</evidence>
<feature type="transmembrane region" description="Helical" evidence="9">
    <location>
        <begin position="311"/>
        <end position="329"/>
    </location>
</feature>
<dbReference type="InterPro" id="IPR004770">
    <property type="entry name" value="Na/H_antiport_NhaC"/>
</dbReference>
<proteinExistence type="inferred from homology"/>
<feature type="transmembrane region" description="Helical" evidence="9">
    <location>
        <begin position="108"/>
        <end position="128"/>
    </location>
</feature>
<feature type="transmembrane region" description="Helical" evidence="9">
    <location>
        <begin position="350"/>
        <end position="367"/>
    </location>
</feature>
<dbReference type="NCBIfam" id="TIGR00931">
    <property type="entry name" value="antiport_nhaC"/>
    <property type="match status" value="1"/>
</dbReference>
<keyword evidence="4" id="KW-1003">Cell membrane</keyword>
<dbReference type="Proteomes" id="UP000886818">
    <property type="component" value="Chromosome"/>
</dbReference>
<reference evidence="11" key="1">
    <citation type="submission" date="2021-07" db="EMBL/GenBank/DDBJ databases">
        <title>Complete genome sequence of Crassaminicella sp. 143-21, isolated from a deep-sea hydrothermal vent.</title>
        <authorList>
            <person name="Li X."/>
        </authorList>
    </citation>
    <scope>NUCLEOTIDE SEQUENCE</scope>
    <source>
        <strain evidence="11">143-21</strain>
    </source>
</reference>
<evidence type="ECO:0000256" key="5">
    <source>
        <dbReference type="ARBA" id="ARBA00022692"/>
    </source>
</evidence>
<evidence type="ECO:0000256" key="8">
    <source>
        <dbReference type="ARBA" id="ARBA00038435"/>
    </source>
</evidence>
<feature type="domain" description="Na+/H+ antiporter NhaC-like C-terminal" evidence="10">
    <location>
        <begin position="159"/>
        <end position="452"/>
    </location>
</feature>
<evidence type="ECO:0000256" key="3">
    <source>
        <dbReference type="ARBA" id="ARBA00022449"/>
    </source>
</evidence>
<evidence type="ECO:0000256" key="9">
    <source>
        <dbReference type="SAM" id="Phobius"/>
    </source>
</evidence>
<feature type="transmembrane region" description="Helical" evidence="9">
    <location>
        <begin position="12"/>
        <end position="30"/>
    </location>
</feature>
<keyword evidence="6 9" id="KW-1133">Transmembrane helix</keyword>
<dbReference type="InterPro" id="IPR052180">
    <property type="entry name" value="NhaC_Na-H+_Antiporter"/>
</dbReference>
<evidence type="ECO:0000313" key="12">
    <source>
        <dbReference type="Proteomes" id="UP000886818"/>
    </source>
</evidence>
<keyword evidence="12" id="KW-1185">Reference proteome</keyword>
<comment type="similarity">
    <text evidence="8">Belongs to the NhaC Na(+)/H(+) (TC 2.A.35) antiporter family.</text>
</comment>
<keyword evidence="3" id="KW-0050">Antiport</keyword>
<accession>A0ABX8REL4</accession>
<keyword evidence="5 9" id="KW-0812">Transmembrane</keyword>
<evidence type="ECO:0000256" key="1">
    <source>
        <dbReference type="ARBA" id="ARBA00004651"/>
    </source>
</evidence>
<evidence type="ECO:0000256" key="6">
    <source>
        <dbReference type="ARBA" id="ARBA00022989"/>
    </source>
</evidence>
<dbReference type="Pfam" id="PF03553">
    <property type="entry name" value="Na_H_antiporter"/>
    <property type="match status" value="1"/>
</dbReference>
<dbReference type="PANTHER" id="PTHR33451:SF3">
    <property type="entry name" value="MALATE-2H(+)_NA(+)-LACTATE ANTIPORTER"/>
    <property type="match status" value="1"/>
</dbReference>
<dbReference type="RefSeq" id="WP_218283897.1">
    <property type="nucleotide sequence ID" value="NZ_CP078093.1"/>
</dbReference>
<comment type="subcellular location">
    <subcellularLocation>
        <location evidence="1">Cell membrane</location>
        <topology evidence="1">Multi-pass membrane protein</topology>
    </subcellularLocation>
</comment>
<gene>
    <name evidence="11" type="primary">nhaC</name>
    <name evidence="11" type="ORF">KVH43_05840</name>
</gene>
<dbReference type="InterPro" id="IPR018461">
    <property type="entry name" value="Na/H_Antiport_NhaC-like_C"/>
</dbReference>
<keyword evidence="2" id="KW-0813">Transport</keyword>
<evidence type="ECO:0000256" key="4">
    <source>
        <dbReference type="ARBA" id="ARBA00022475"/>
    </source>
</evidence>
<evidence type="ECO:0000256" key="7">
    <source>
        <dbReference type="ARBA" id="ARBA00023136"/>
    </source>
</evidence>